<accession>H8Z2L1</accession>
<keyword evidence="2" id="KW-1185">Reference proteome</keyword>
<evidence type="ECO:0000313" key="2">
    <source>
        <dbReference type="Proteomes" id="UP000002964"/>
    </source>
</evidence>
<reference evidence="2" key="1">
    <citation type="submission" date="2011-06" db="EMBL/GenBank/DDBJ databases">
        <authorList>
            <consortium name="US DOE Joint Genome Institute (JGI-PGF)"/>
            <person name="Lucas S."/>
            <person name="Han J."/>
            <person name="Lapidus A."/>
            <person name="Cheng J.-F."/>
            <person name="Goodwin L."/>
            <person name="Pitluck S."/>
            <person name="Peters L."/>
            <person name="Land M.L."/>
            <person name="Hauser L."/>
            <person name="Vogl K."/>
            <person name="Liu Z."/>
            <person name="Overmann J."/>
            <person name="Frigaard N.-U."/>
            <person name="Bryant D.A."/>
            <person name="Woyke T.J."/>
        </authorList>
    </citation>
    <scope>NUCLEOTIDE SEQUENCE [LARGE SCALE GENOMIC DNA]</scope>
    <source>
        <strain evidence="2">970</strain>
    </source>
</reference>
<evidence type="ECO:0000313" key="1">
    <source>
        <dbReference type="EMBL" id="EIC22704.1"/>
    </source>
</evidence>
<protein>
    <submittedName>
        <fullName evidence="1">Uncharacterized protein</fullName>
    </submittedName>
</protein>
<name>H8Z2L1_9GAMM</name>
<dbReference type="Proteomes" id="UP000002964">
    <property type="component" value="Unassembled WGS sequence"/>
</dbReference>
<dbReference type="EMBL" id="JH603169">
    <property type="protein sequence ID" value="EIC22704.1"/>
    <property type="molecule type" value="Genomic_DNA"/>
</dbReference>
<reference evidence="1 2" key="2">
    <citation type="submission" date="2011-11" db="EMBL/GenBank/DDBJ databases">
        <authorList>
            <consortium name="US DOE Joint Genome Institute"/>
            <person name="Lucas S."/>
            <person name="Han J."/>
            <person name="Lapidus A."/>
            <person name="Cheng J.-F."/>
            <person name="Goodwin L."/>
            <person name="Pitluck S."/>
            <person name="Peters L."/>
            <person name="Ovchinnikova G."/>
            <person name="Zhang X."/>
            <person name="Detter J.C."/>
            <person name="Han C."/>
            <person name="Tapia R."/>
            <person name="Land M."/>
            <person name="Hauser L."/>
            <person name="Kyrpides N."/>
            <person name="Ivanova N."/>
            <person name="Pagani I."/>
            <person name="Vogl K."/>
            <person name="Liu Z."/>
            <person name="Overmann J."/>
            <person name="Frigaard N.-U."/>
            <person name="Bryant D."/>
            <person name="Woyke T."/>
        </authorList>
    </citation>
    <scope>NUCLEOTIDE SEQUENCE [LARGE SCALE GENOMIC DNA]</scope>
    <source>
        <strain evidence="1 2">970</strain>
    </source>
</reference>
<dbReference type="HOGENOM" id="CLU_3278023_0_0_6"/>
<organism evidence="1 2">
    <name type="scientific">Thiorhodovibrio frisius</name>
    <dbReference type="NCBI Taxonomy" id="631362"/>
    <lineage>
        <taxon>Bacteria</taxon>
        <taxon>Pseudomonadati</taxon>
        <taxon>Pseudomonadota</taxon>
        <taxon>Gammaproteobacteria</taxon>
        <taxon>Chromatiales</taxon>
        <taxon>Chromatiaceae</taxon>
        <taxon>Thiorhodovibrio</taxon>
    </lineage>
</organism>
<dbReference type="AlphaFoldDB" id="H8Z2L1"/>
<gene>
    <name evidence="1" type="ORF">Thi970DRAFT_02982</name>
</gene>
<dbReference type="STRING" id="631362.Thi970DRAFT_02982"/>
<sequence>MEAMRTIQTVENGQISLQLPEPFWGQEVEILIVPISRSDTR</sequence>
<proteinExistence type="predicted"/>